<comment type="caution">
    <text evidence="1">The sequence shown here is derived from an EMBL/GenBank/DDBJ whole genome shotgun (WGS) entry which is preliminary data.</text>
</comment>
<protein>
    <recommendedName>
        <fullName evidence="2">Integrase catalytic domain-containing protein</fullName>
    </recommendedName>
</protein>
<accession>A0A5J4SRX4</accession>
<reference evidence="1" key="1">
    <citation type="submission" date="2019-03" db="EMBL/GenBank/DDBJ databases">
        <title>Single cell metagenomics reveals metabolic interactions within the superorganism composed of flagellate Streblomastix strix and complex community of Bacteroidetes bacteria on its surface.</title>
        <authorList>
            <person name="Treitli S.C."/>
            <person name="Kolisko M."/>
            <person name="Husnik F."/>
            <person name="Keeling P."/>
            <person name="Hampl V."/>
        </authorList>
    </citation>
    <scope>NUCLEOTIDE SEQUENCE</scope>
    <source>
        <strain evidence="1">STM</strain>
    </source>
</reference>
<dbReference type="AlphaFoldDB" id="A0A5J4SRX4"/>
<gene>
    <name evidence="1" type="ORF">EZS27_004525</name>
</gene>
<dbReference type="EMBL" id="SNRY01000078">
    <property type="protein sequence ID" value="KAA6348073.1"/>
    <property type="molecule type" value="Genomic_DNA"/>
</dbReference>
<sequence length="670" mass="77427">MYQVYNNTVAITVTDWCKAGLTENQFQNDSKRGYLTICQRGYRNDTLIDVRSIKRPDRLQKLESAYGKIAEKLPVVPSLFELKIDTQARAFFLEQRRPDGTPFGTDLIEKYVNRASLFNGVKKALEKSKNTRAAAGRKSGPNMANFWSAAVAWYTEQSQTYPCIPINHSRAFERAFKRYLNEGYGSIINGAVGNDAARKVSDRLERLLLALWRTNDKPFVNRVHELYLEFIAGNREFFDKTTGEIFSPQDFRYKDRAPEISISTVWGYLKDVVNNTSVYSDRNGNFDYANSKRPKHHRHVGHYSLSKISMDDVALSRKSVRGWVYKYIAVDVVSGYYFRPAYIVGKPTHATVYEAFRNMFCELISLGLPIPGELEVEHHLMKDIDWLNKVFPFVRFCASPTEKRAEHNIKSLKYGTAKDAGHTRGRWFARSEAYKCVRNKVDGDFVEPVYQPQTIVADDLSDIEKRNNELHPLQKTYPGMTRKQVFLSKINPSLKPIRPWYLYQFIGNQTQTSLRNNDYCRVDNEKFELTDFEALKRLKSNNTEVTAYWLPLEDGSIDRVYLYQEDTYIGEALNRSAFDYNECAIERTPEDEAKILHQQKRVSKFDKFIKEAKVDIPKLGHRQKDAIEAEILSAPVEIFAPVGLEEEDEDERLLKEYATTDFRAHGEAIV</sequence>
<organism evidence="1">
    <name type="scientific">termite gut metagenome</name>
    <dbReference type="NCBI Taxonomy" id="433724"/>
    <lineage>
        <taxon>unclassified sequences</taxon>
        <taxon>metagenomes</taxon>
        <taxon>organismal metagenomes</taxon>
    </lineage>
</organism>
<name>A0A5J4SRX4_9ZZZZ</name>
<evidence type="ECO:0000313" key="1">
    <source>
        <dbReference type="EMBL" id="KAA6348073.1"/>
    </source>
</evidence>
<proteinExistence type="predicted"/>
<evidence type="ECO:0008006" key="2">
    <source>
        <dbReference type="Google" id="ProtNLM"/>
    </source>
</evidence>